<dbReference type="EMBL" id="BAABGY010000018">
    <property type="protein sequence ID" value="GAA4344032.1"/>
    <property type="molecule type" value="Genomic_DNA"/>
</dbReference>
<keyword evidence="3" id="KW-1185">Reference proteome</keyword>
<name>A0ABP8HT55_9BACT</name>
<evidence type="ECO:0000313" key="2">
    <source>
        <dbReference type="EMBL" id="GAA4344032.1"/>
    </source>
</evidence>
<feature type="signal peptide" evidence="1">
    <location>
        <begin position="1"/>
        <end position="23"/>
    </location>
</feature>
<dbReference type="RefSeq" id="WP_345258244.1">
    <property type="nucleotide sequence ID" value="NZ_BAABGY010000018.1"/>
</dbReference>
<organism evidence="2 3">
    <name type="scientific">Flaviaesturariibacter amylovorans</name>
    <dbReference type="NCBI Taxonomy" id="1084520"/>
    <lineage>
        <taxon>Bacteria</taxon>
        <taxon>Pseudomonadati</taxon>
        <taxon>Bacteroidota</taxon>
        <taxon>Chitinophagia</taxon>
        <taxon>Chitinophagales</taxon>
        <taxon>Chitinophagaceae</taxon>
        <taxon>Flaviaestuariibacter</taxon>
    </lineage>
</organism>
<reference evidence="3" key="1">
    <citation type="journal article" date="2019" name="Int. J. Syst. Evol. Microbiol.">
        <title>The Global Catalogue of Microorganisms (GCM) 10K type strain sequencing project: providing services to taxonomists for standard genome sequencing and annotation.</title>
        <authorList>
            <consortium name="The Broad Institute Genomics Platform"/>
            <consortium name="The Broad Institute Genome Sequencing Center for Infectious Disease"/>
            <person name="Wu L."/>
            <person name="Ma J."/>
        </authorList>
    </citation>
    <scope>NUCLEOTIDE SEQUENCE [LARGE SCALE GENOMIC DNA]</scope>
    <source>
        <strain evidence="3">JCM 17919</strain>
    </source>
</reference>
<protein>
    <submittedName>
        <fullName evidence="2">Uncharacterized protein</fullName>
    </submittedName>
</protein>
<dbReference type="Proteomes" id="UP001501725">
    <property type="component" value="Unassembled WGS sequence"/>
</dbReference>
<feature type="chain" id="PRO_5046060913" evidence="1">
    <location>
        <begin position="24"/>
        <end position="227"/>
    </location>
</feature>
<evidence type="ECO:0000313" key="3">
    <source>
        <dbReference type="Proteomes" id="UP001501725"/>
    </source>
</evidence>
<evidence type="ECO:0000256" key="1">
    <source>
        <dbReference type="SAM" id="SignalP"/>
    </source>
</evidence>
<accession>A0ABP8HT55</accession>
<gene>
    <name evidence="2" type="ORF">GCM10023184_44810</name>
</gene>
<keyword evidence="1" id="KW-0732">Signal</keyword>
<sequence length="227" mass="26076">MPATLLRAVCLLVLSLSAFRGSAQDDLLQGTYVIDRKGHGGYEERTRLRFFGTDSFELQCDACWPDYLYRGTYTLRNRRLVLHVHKPDLPPAPPSRAVLRLTGAHPFYARVDVEAFDTSGNRLPFVQVAVNGTDTLMTDAEGRLDIRLKKPSALYAYNFCYHGVQARVDGPGRYALQLFLVPDQWQRLALMDYRFEWVLEVWTESGFHSRHPGERGTIRWRKADDRP</sequence>
<comment type="caution">
    <text evidence="2">The sequence shown here is derived from an EMBL/GenBank/DDBJ whole genome shotgun (WGS) entry which is preliminary data.</text>
</comment>
<proteinExistence type="predicted"/>